<organism evidence="1 2">
    <name type="scientific">Penicillium camemberti (strain FM 013)</name>
    <dbReference type="NCBI Taxonomy" id="1429867"/>
    <lineage>
        <taxon>Eukaryota</taxon>
        <taxon>Fungi</taxon>
        <taxon>Dikarya</taxon>
        <taxon>Ascomycota</taxon>
        <taxon>Pezizomycotina</taxon>
        <taxon>Eurotiomycetes</taxon>
        <taxon>Eurotiomycetidae</taxon>
        <taxon>Eurotiales</taxon>
        <taxon>Aspergillaceae</taxon>
        <taxon>Penicillium</taxon>
    </lineage>
</organism>
<evidence type="ECO:0000313" key="2">
    <source>
        <dbReference type="Proteomes" id="UP000053732"/>
    </source>
</evidence>
<evidence type="ECO:0000313" key="1">
    <source>
        <dbReference type="EMBL" id="CRL30278.1"/>
    </source>
</evidence>
<name>A0A0G4PV23_PENC3</name>
<dbReference type="Proteomes" id="UP000053732">
    <property type="component" value="Unassembled WGS sequence"/>
</dbReference>
<sequence>MEDSGRGPILDIVAECHEYRVRAILNCCIKALPRWDLP</sequence>
<reference evidence="1 2" key="1">
    <citation type="journal article" date="2014" name="Nat. Commun.">
        <title>Multiple recent horizontal transfers of a large genomic region in cheese making fungi.</title>
        <authorList>
            <person name="Cheeseman K."/>
            <person name="Ropars J."/>
            <person name="Renault P."/>
            <person name="Dupont J."/>
            <person name="Gouzy J."/>
            <person name="Branca A."/>
            <person name="Abraham A.L."/>
            <person name="Ceppi M."/>
            <person name="Conseiller E."/>
            <person name="Debuchy R."/>
            <person name="Malagnac F."/>
            <person name="Goarin A."/>
            <person name="Silar P."/>
            <person name="Lacoste S."/>
            <person name="Sallet E."/>
            <person name="Bensimon A."/>
            <person name="Giraud T."/>
            <person name="Brygoo Y."/>
        </authorList>
    </citation>
    <scope>NUCLEOTIDE SEQUENCE [LARGE SCALE GENOMIC DNA]</scope>
    <source>
        <strain evidence="2">FM 013</strain>
    </source>
</reference>
<dbReference type="EMBL" id="HG793180">
    <property type="protein sequence ID" value="CRL30278.1"/>
    <property type="molecule type" value="Genomic_DNA"/>
</dbReference>
<accession>A0A0G4PV23</accession>
<proteinExistence type="predicted"/>
<gene>
    <name evidence="1" type="ORF">PCAMFM013_S047g000006</name>
</gene>
<keyword evidence="2" id="KW-1185">Reference proteome</keyword>
<protein>
    <submittedName>
        <fullName evidence="1">Str. FM013</fullName>
    </submittedName>
</protein>
<dbReference type="AlphaFoldDB" id="A0A0G4PV23"/>